<keyword evidence="3" id="KW-1185">Reference proteome</keyword>
<dbReference type="PANTHER" id="PTHR47926">
    <property type="entry name" value="PENTATRICOPEPTIDE REPEAT-CONTAINING PROTEIN"/>
    <property type="match status" value="1"/>
</dbReference>
<name>A0ABR2QD86_9ROSI</name>
<accession>A0ABR2QD86</accession>
<dbReference type="Proteomes" id="UP001396334">
    <property type="component" value="Unassembled WGS sequence"/>
</dbReference>
<dbReference type="InterPro" id="IPR011990">
    <property type="entry name" value="TPR-like_helical_dom_sf"/>
</dbReference>
<dbReference type="InterPro" id="IPR046960">
    <property type="entry name" value="PPR_At4g14850-like_plant"/>
</dbReference>
<dbReference type="EMBL" id="JBBPBN010000041">
    <property type="protein sequence ID" value="KAK8998660.1"/>
    <property type="molecule type" value="Genomic_DNA"/>
</dbReference>
<dbReference type="Pfam" id="PF01535">
    <property type="entry name" value="PPR"/>
    <property type="match status" value="2"/>
</dbReference>
<protein>
    <recommendedName>
        <fullName evidence="4">Pentatricopeptide repeat-containing protein</fullName>
    </recommendedName>
</protein>
<comment type="caution">
    <text evidence="2">The sequence shown here is derived from an EMBL/GenBank/DDBJ whole genome shotgun (WGS) entry which is preliminary data.</text>
</comment>
<sequence length="229" mass="26658">MMGGYVKNGPVGIARELFNEMPERDTFSWNMTITEARNRFDWMPERDIVSRNMTLAMFFHKQIWGRLDNGLCVHSFIENNKIKCDGLLPTALLTMYANSGAMDLARDVFDNMPDKNEIEPKVEQFGCMFDLLSLVGLMEQSNRLMSKMLVELGPSLWRALLSACRTLSNLELRKIIAKPLIDLEQMDVVPYVLLSYIYSLERKLGEDENIRKFITDREFSERMYMKVEE</sequence>
<proteinExistence type="predicted"/>
<evidence type="ECO:0000313" key="3">
    <source>
        <dbReference type="Proteomes" id="UP001396334"/>
    </source>
</evidence>
<dbReference type="Gene3D" id="1.25.40.10">
    <property type="entry name" value="Tetratricopeptide repeat domain"/>
    <property type="match status" value="1"/>
</dbReference>
<dbReference type="PANTHER" id="PTHR47926:SF485">
    <property type="entry name" value="REPEAT-LIKE SUPERFAMILY PROTEIN, PUTATIVE-RELATED"/>
    <property type="match status" value="1"/>
</dbReference>
<organism evidence="2 3">
    <name type="scientific">Hibiscus sabdariffa</name>
    <name type="common">roselle</name>
    <dbReference type="NCBI Taxonomy" id="183260"/>
    <lineage>
        <taxon>Eukaryota</taxon>
        <taxon>Viridiplantae</taxon>
        <taxon>Streptophyta</taxon>
        <taxon>Embryophyta</taxon>
        <taxon>Tracheophyta</taxon>
        <taxon>Spermatophyta</taxon>
        <taxon>Magnoliopsida</taxon>
        <taxon>eudicotyledons</taxon>
        <taxon>Gunneridae</taxon>
        <taxon>Pentapetalae</taxon>
        <taxon>rosids</taxon>
        <taxon>malvids</taxon>
        <taxon>Malvales</taxon>
        <taxon>Malvaceae</taxon>
        <taxon>Malvoideae</taxon>
        <taxon>Hibiscus</taxon>
    </lineage>
</organism>
<evidence type="ECO:0008006" key="4">
    <source>
        <dbReference type="Google" id="ProtNLM"/>
    </source>
</evidence>
<evidence type="ECO:0000313" key="2">
    <source>
        <dbReference type="EMBL" id="KAK8998660.1"/>
    </source>
</evidence>
<evidence type="ECO:0000256" key="1">
    <source>
        <dbReference type="ARBA" id="ARBA00022737"/>
    </source>
</evidence>
<gene>
    <name evidence="2" type="ORF">V6N11_084046</name>
</gene>
<keyword evidence="1" id="KW-0677">Repeat</keyword>
<dbReference type="InterPro" id="IPR002885">
    <property type="entry name" value="PPR_rpt"/>
</dbReference>
<reference evidence="2 3" key="1">
    <citation type="journal article" date="2024" name="G3 (Bethesda)">
        <title>Genome assembly of Hibiscus sabdariffa L. provides insights into metabolisms of medicinal natural products.</title>
        <authorList>
            <person name="Kim T."/>
        </authorList>
    </citation>
    <scope>NUCLEOTIDE SEQUENCE [LARGE SCALE GENOMIC DNA]</scope>
    <source>
        <strain evidence="2">TK-2024</strain>
        <tissue evidence="2">Old leaves</tissue>
    </source>
</reference>